<keyword evidence="3 5" id="KW-1133">Transmembrane helix</keyword>
<dbReference type="InterPro" id="IPR007016">
    <property type="entry name" value="O-antigen_ligase-rel_domated"/>
</dbReference>
<keyword evidence="7" id="KW-0436">Ligase</keyword>
<comment type="subcellular location">
    <subcellularLocation>
        <location evidence="1">Membrane</location>
        <topology evidence="1">Multi-pass membrane protein</topology>
    </subcellularLocation>
</comment>
<sequence length="437" mass="47131">MRQLAKLALRRELAIIRSLFFLGPLITLLIPKTTVVILIVLFVCCVGLDLARGGKLKDLFRIDATLALFGVTAAYLFINAMWSLDPQRAVTASAWFVLVALMTFSAARALARWPAPALRAAATAFAIGIGGGVAFLLFEAATGRLATVSLYNAFPVTQPDSLKGFGVRNGQITRIAPGELNAMIAVMLLALWPALLCILTRLGDRNRYLAAGALFVAATAAIFLSNHDSSKVGIVASLVVFALATPWPGAARKALWLVWCLAFALVVPLATSAYKADLHKSEYLPMSAQARVTLWAYTAKHVRDAPILGIGGSSTRKIDQSPDNRKKQWKKKLKTEGFGWRAGAHAHNVFLQTWYELGAVGVILFVVTGSAVILSLGRLPDDTQRFALAQVAAYFAIIAFAWGMWQAWLMALTGLAGLYVALAVSVYRASQPETIAT</sequence>
<dbReference type="EMBL" id="AP014648">
    <property type="protein sequence ID" value="BAQ15988.1"/>
    <property type="molecule type" value="Genomic_DNA"/>
</dbReference>
<dbReference type="KEGG" id="mcg:GL4_0522"/>
<evidence type="ECO:0000313" key="8">
    <source>
        <dbReference type="Proteomes" id="UP000031643"/>
    </source>
</evidence>
<feature type="transmembrane region" description="Helical" evidence="5">
    <location>
        <begin position="386"/>
        <end position="402"/>
    </location>
</feature>
<feature type="transmembrane region" description="Helical" evidence="5">
    <location>
        <begin position="66"/>
        <end position="84"/>
    </location>
</feature>
<feature type="domain" description="O-antigen ligase-related" evidence="6">
    <location>
        <begin position="214"/>
        <end position="366"/>
    </location>
</feature>
<protein>
    <submittedName>
        <fullName evidence="7">Lipid A core-O-antigen ligase and related enzymes</fullName>
    </submittedName>
</protein>
<feature type="transmembrane region" description="Helical" evidence="5">
    <location>
        <begin position="36"/>
        <end position="54"/>
    </location>
</feature>
<feature type="transmembrane region" description="Helical" evidence="5">
    <location>
        <begin position="254"/>
        <end position="274"/>
    </location>
</feature>
<feature type="transmembrane region" description="Helical" evidence="5">
    <location>
        <begin position="12"/>
        <end position="30"/>
    </location>
</feature>
<feature type="transmembrane region" description="Helical" evidence="5">
    <location>
        <begin position="354"/>
        <end position="374"/>
    </location>
</feature>
<dbReference type="PANTHER" id="PTHR37422">
    <property type="entry name" value="TEICHURONIC ACID BIOSYNTHESIS PROTEIN TUAE"/>
    <property type="match status" value="1"/>
</dbReference>
<dbReference type="GO" id="GO:0016020">
    <property type="term" value="C:membrane"/>
    <property type="evidence" value="ECO:0007669"/>
    <property type="project" value="UniProtKB-SubCell"/>
</dbReference>
<evidence type="ECO:0000256" key="4">
    <source>
        <dbReference type="ARBA" id="ARBA00023136"/>
    </source>
</evidence>
<dbReference type="HOGENOM" id="CLU_592858_0_0_5"/>
<dbReference type="AlphaFoldDB" id="A0A0A8JYW3"/>
<feature type="transmembrane region" description="Helical" evidence="5">
    <location>
        <begin position="230"/>
        <end position="247"/>
    </location>
</feature>
<evidence type="ECO:0000256" key="3">
    <source>
        <dbReference type="ARBA" id="ARBA00022989"/>
    </source>
</evidence>
<keyword evidence="2 5" id="KW-0812">Transmembrane</keyword>
<dbReference type="STRING" id="1384459.GL4_0522"/>
<dbReference type="Proteomes" id="UP000031643">
    <property type="component" value="Chromosome"/>
</dbReference>
<evidence type="ECO:0000256" key="1">
    <source>
        <dbReference type="ARBA" id="ARBA00004141"/>
    </source>
</evidence>
<feature type="transmembrane region" description="Helical" evidence="5">
    <location>
        <begin position="180"/>
        <end position="199"/>
    </location>
</feature>
<keyword evidence="4 5" id="KW-0472">Membrane</keyword>
<evidence type="ECO:0000256" key="5">
    <source>
        <dbReference type="SAM" id="Phobius"/>
    </source>
</evidence>
<dbReference type="Pfam" id="PF04932">
    <property type="entry name" value="Wzy_C"/>
    <property type="match status" value="1"/>
</dbReference>
<dbReference type="RefSeq" id="WP_045364204.1">
    <property type="nucleotide sequence ID" value="NZ_AP014648.1"/>
</dbReference>
<gene>
    <name evidence="7" type="ORF">GL4_0522</name>
</gene>
<organism evidence="7 8">
    <name type="scientific">Methyloceanibacter caenitepidi</name>
    <dbReference type="NCBI Taxonomy" id="1384459"/>
    <lineage>
        <taxon>Bacteria</taxon>
        <taxon>Pseudomonadati</taxon>
        <taxon>Pseudomonadota</taxon>
        <taxon>Alphaproteobacteria</taxon>
        <taxon>Hyphomicrobiales</taxon>
        <taxon>Hyphomicrobiaceae</taxon>
        <taxon>Methyloceanibacter</taxon>
    </lineage>
</organism>
<accession>A0A0A8JYW3</accession>
<dbReference type="GO" id="GO:0016874">
    <property type="term" value="F:ligase activity"/>
    <property type="evidence" value="ECO:0007669"/>
    <property type="project" value="UniProtKB-KW"/>
</dbReference>
<feature type="transmembrane region" description="Helical" evidence="5">
    <location>
        <begin position="117"/>
        <end position="138"/>
    </location>
</feature>
<keyword evidence="8" id="KW-1185">Reference proteome</keyword>
<evidence type="ECO:0000259" key="6">
    <source>
        <dbReference type="Pfam" id="PF04932"/>
    </source>
</evidence>
<feature type="transmembrane region" description="Helical" evidence="5">
    <location>
        <begin position="206"/>
        <end position="224"/>
    </location>
</feature>
<evidence type="ECO:0000256" key="2">
    <source>
        <dbReference type="ARBA" id="ARBA00022692"/>
    </source>
</evidence>
<feature type="transmembrane region" description="Helical" evidence="5">
    <location>
        <begin position="90"/>
        <end position="110"/>
    </location>
</feature>
<dbReference type="PANTHER" id="PTHR37422:SF13">
    <property type="entry name" value="LIPOPOLYSACCHARIDE BIOSYNTHESIS PROTEIN PA4999-RELATED"/>
    <property type="match status" value="1"/>
</dbReference>
<name>A0A0A8JYW3_9HYPH</name>
<reference evidence="7 8" key="1">
    <citation type="submission" date="2014-09" db="EMBL/GenBank/DDBJ databases">
        <title>Genome sequencing of Methyloceanibacter caenitepidi Gela4.</title>
        <authorList>
            <person name="Takeuchi M."/>
            <person name="Susumu S."/>
            <person name="Kamagata Y."/>
            <person name="Oshima K."/>
            <person name="Hattori M."/>
            <person name="Iwasaki W."/>
        </authorList>
    </citation>
    <scope>NUCLEOTIDE SEQUENCE [LARGE SCALE GENOMIC DNA]</scope>
    <source>
        <strain evidence="7 8">Gela4</strain>
    </source>
</reference>
<feature type="transmembrane region" description="Helical" evidence="5">
    <location>
        <begin position="408"/>
        <end position="427"/>
    </location>
</feature>
<dbReference type="InterPro" id="IPR051533">
    <property type="entry name" value="WaaL-like"/>
</dbReference>
<proteinExistence type="predicted"/>
<dbReference type="OrthoDB" id="8050531at2"/>
<evidence type="ECO:0000313" key="7">
    <source>
        <dbReference type="EMBL" id="BAQ15988.1"/>
    </source>
</evidence>